<dbReference type="GO" id="GO:0016020">
    <property type="term" value="C:membrane"/>
    <property type="evidence" value="ECO:0007669"/>
    <property type="project" value="UniProtKB-SubCell"/>
</dbReference>
<evidence type="ECO:0000256" key="2">
    <source>
        <dbReference type="ARBA" id="ARBA00022692"/>
    </source>
</evidence>
<dbReference type="GO" id="GO:0046872">
    <property type="term" value="F:metal ion binding"/>
    <property type="evidence" value="ECO:0007669"/>
    <property type="project" value="UniProtKB-KW"/>
</dbReference>
<dbReference type="AlphaFoldDB" id="A0A238UCD9"/>
<evidence type="ECO:0000256" key="5">
    <source>
        <dbReference type="ARBA" id="ARBA00023136"/>
    </source>
</evidence>
<evidence type="ECO:0000256" key="3">
    <source>
        <dbReference type="ARBA" id="ARBA00022801"/>
    </source>
</evidence>
<feature type="transmembrane region" description="Helical" evidence="8">
    <location>
        <begin position="58"/>
        <end position="78"/>
    </location>
</feature>
<dbReference type="EMBL" id="LT899436">
    <property type="protein sequence ID" value="SNR16887.1"/>
    <property type="molecule type" value="Genomic_DNA"/>
</dbReference>
<keyword evidence="5 8" id="KW-0472">Membrane</keyword>
<evidence type="ECO:0000256" key="7">
    <source>
        <dbReference type="PIRSR" id="PIRSR608901-2"/>
    </source>
</evidence>
<feature type="binding site" evidence="7">
    <location>
        <position position="208"/>
    </location>
    <ligand>
        <name>Zn(2+)</name>
        <dbReference type="ChEBI" id="CHEBI:29105"/>
        <note>catalytic</note>
    </ligand>
</feature>
<evidence type="ECO:0000256" key="1">
    <source>
        <dbReference type="ARBA" id="ARBA00004141"/>
    </source>
</evidence>
<reference evidence="9 10" key="1">
    <citation type="submission" date="2017-07" db="EMBL/GenBank/DDBJ databases">
        <authorList>
            <person name="Sun Z.S."/>
            <person name="Albrecht U."/>
            <person name="Echele G."/>
            <person name="Lee C.C."/>
        </authorList>
    </citation>
    <scope>NUCLEOTIDE SEQUENCE [LARGE SCALE GENOMIC DNA]</scope>
    <source>
        <strain evidence="10">type strain: KCTC 22618</strain>
    </source>
</reference>
<dbReference type="Proteomes" id="UP000215214">
    <property type="component" value="Chromosome TJEJU"/>
</dbReference>
<feature type="binding site" evidence="6">
    <location>
        <position position="28"/>
    </location>
    <ligand>
        <name>Ca(2+)</name>
        <dbReference type="ChEBI" id="CHEBI:29108"/>
    </ligand>
</feature>
<dbReference type="Pfam" id="PF05875">
    <property type="entry name" value="Ceramidase"/>
    <property type="match status" value="1"/>
</dbReference>
<feature type="transmembrane region" description="Helical" evidence="8">
    <location>
        <begin position="112"/>
        <end position="129"/>
    </location>
</feature>
<evidence type="ECO:0000313" key="9">
    <source>
        <dbReference type="EMBL" id="SNR16887.1"/>
    </source>
</evidence>
<keyword evidence="6" id="KW-0106">Calcium</keyword>
<name>A0A238UCD9_9FLAO</name>
<comment type="cofactor">
    <cofactor evidence="7">
        <name>Zn(2+)</name>
        <dbReference type="ChEBI" id="CHEBI:29105"/>
    </cofactor>
</comment>
<gene>
    <name evidence="9" type="ORF">TJEJU_3236</name>
</gene>
<proteinExistence type="predicted"/>
<feature type="transmembrane region" description="Helical" evidence="8">
    <location>
        <begin position="206"/>
        <end position="223"/>
    </location>
</feature>
<dbReference type="GO" id="GO:0016811">
    <property type="term" value="F:hydrolase activity, acting on carbon-nitrogen (but not peptide) bonds, in linear amides"/>
    <property type="evidence" value="ECO:0007669"/>
    <property type="project" value="InterPro"/>
</dbReference>
<keyword evidence="7" id="KW-0862">Zinc</keyword>
<dbReference type="GO" id="GO:0006672">
    <property type="term" value="P:ceramide metabolic process"/>
    <property type="evidence" value="ECO:0007669"/>
    <property type="project" value="InterPro"/>
</dbReference>
<evidence type="ECO:0000256" key="4">
    <source>
        <dbReference type="ARBA" id="ARBA00022989"/>
    </source>
</evidence>
<feature type="transmembrane region" description="Helical" evidence="8">
    <location>
        <begin position="30"/>
        <end position="46"/>
    </location>
</feature>
<evidence type="ECO:0000256" key="6">
    <source>
        <dbReference type="PIRSR" id="PIRSR608901-1"/>
    </source>
</evidence>
<dbReference type="OrthoDB" id="946254at2"/>
<sequence>MLFSIIQKFPNDSGPIYQETIEGRLPVEPFNTFSNLIFIGILIYFGSKIYKNPKKHPFFLFAIPVIFASWIGGTMFHGTRSHEFWLVLDWLPIMVVCLGGIIYFIGKIEKQWWKRILLLLGFLALSIFPRKIPLPDEYRISFGYLVTALAVVTPFVWYAYKTKWKNAKLILYGFLIFGVAVSFRTLDNLVVKGTLTPILPMGTHWLWHSFGGVAVFFLLNYIYKDREELSDEQ</sequence>
<feature type="transmembrane region" description="Helical" evidence="8">
    <location>
        <begin position="169"/>
        <end position="186"/>
    </location>
</feature>
<accession>A0A238UCD9</accession>
<evidence type="ECO:0008006" key="11">
    <source>
        <dbReference type="Google" id="ProtNLM"/>
    </source>
</evidence>
<keyword evidence="2 8" id="KW-0812">Transmembrane</keyword>
<feature type="transmembrane region" description="Helical" evidence="8">
    <location>
        <begin position="141"/>
        <end position="160"/>
    </location>
</feature>
<evidence type="ECO:0000313" key="10">
    <source>
        <dbReference type="Proteomes" id="UP000215214"/>
    </source>
</evidence>
<dbReference type="RefSeq" id="WP_095073749.1">
    <property type="nucleotide sequence ID" value="NZ_LT899436.1"/>
</dbReference>
<feature type="transmembrane region" description="Helical" evidence="8">
    <location>
        <begin position="84"/>
        <end position="105"/>
    </location>
</feature>
<feature type="binding site" evidence="7">
    <location>
        <position position="204"/>
    </location>
    <ligand>
        <name>Zn(2+)</name>
        <dbReference type="ChEBI" id="CHEBI:29105"/>
        <note>catalytic</note>
    </ligand>
</feature>
<feature type="binding site" evidence="7">
    <location>
        <position position="77"/>
    </location>
    <ligand>
        <name>Zn(2+)</name>
        <dbReference type="ChEBI" id="CHEBI:29105"/>
        <note>catalytic</note>
    </ligand>
</feature>
<comment type="subcellular location">
    <subcellularLocation>
        <location evidence="1">Membrane</location>
        <topology evidence="1">Multi-pass membrane protein</topology>
    </subcellularLocation>
</comment>
<dbReference type="KEGG" id="tje:TJEJU_3236"/>
<keyword evidence="4 8" id="KW-1133">Transmembrane helix</keyword>
<protein>
    <recommendedName>
        <fullName evidence="11">Ceramidase</fullName>
    </recommendedName>
</protein>
<organism evidence="9 10">
    <name type="scientific">Tenacibaculum jejuense</name>
    <dbReference type="NCBI Taxonomy" id="584609"/>
    <lineage>
        <taxon>Bacteria</taxon>
        <taxon>Pseudomonadati</taxon>
        <taxon>Bacteroidota</taxon>
        <taxon>Flavobacteriia</taxon>
        <taxon>Flavobacteriales</taxon>
        <taxon>Flavobacteriaceae</taxon>
        <taxon>Tenacibaculum</taxon>
    </lineage>
</organism>
<evidence type="ECO:0000256" key="8">
    <source>
        <dbReference type="SAM" id="Phobius"/>
    </source>
</evidence>
<keyword evidence="6" id="KW-0479">Metal-binding</keyword>
<dbReference type="InterPro" id="IPR008901">
    <property type="entry name" value="ACER"/>
</dbReference>
<keyword evidence="10" id="KW-1185">Reference proteome</keyword>
<keyword evidence="3" id="KW-0378">Hydrolase</keyword>